<protein>
    <submittedName>
        <fullName evidence="1">Clone 1291 transcribed RNA sequence</fullName>
    </submittedName>
</protein>
<dbReference type="EMBL" id="KJ124688">
    <property type="protein sequence ID" value="AJD25316.1"/>
    <property type="molecule type" value="Transcribed_RNA"/>
</dbReference>
<sequence>MLNAYESPGMDGLLPQGPKISFSPGYCWNYQL</sequence>
<reference evidence="1" key="1">
    <citation type="journal article" date="2014" name="J. Venom Res.">
        <title>Plectreurys tristis venome: A proteomic and transcriptomic analysis.</title>
        <authorList>
            <person name="Zobel-Thropp P.A."/>
            <person name="Thomas E.Z."/>
            <person name="David C.L."/>
            <person name="Breci L.A."/>
            <person name="Binford G.J."/>
        </authorList>
    </citation>
    <scope>NUCLEOTIDE SEQUENCE</scope>
    <source>
        <tissue evidence="1">Venom gland</tissue>
    </source>
</reference>
<proteinExistence type="predicted"/>
<organism evidence="1">
    <name type="scientific">Plectreurys tristis</name>
    <name type="common">Spider</name>
    <name type="synonym">Plectreurys bispinosus</name>
    <dbReference type="NCBI Taxonomy" id="33319"/>
    <lineage>
        <taxon>Eukaryota</taxon>
        <taxon>Metazoa</taxon>
        <taxon>Ecdysozoa</taxon>
        <taxon>Arthropoda</taxon>
        <taxon>Chelicerata</taxon>
        <taxon>Arachnida</taxon>
        <taxon>Araneae</taxon>
        <taxon>Araneomorphae</taxon>
        <taxon>Haplogynae</taxon>
        <taxon>Pholcoidea</taxon>
        <taxon>Plectreuridae</taxon>
        <taxon>Plectreurys</taxon>
    </lineage>
</organism>
<evidence type="ECO:0000313" key="1">
    <source>
        <dbReference type="EMBL" id="AJD25316.1"/>
    </source>
</evidence>
<accession>A0A0C4W9Y1</accession>
<dbReference type="AlphaFoldDB" id="A0A0C4W9Y1"/>
<name>A0A0C4W9Y1_PLETR</name>